<dbReference type="AlphaFoldDB" id="C6B6E0"/>
<reference evidence="2 3" key="1">
    <citation type="journal article" date="2010" name="Stand. Genomic Sci.">
        <title>Complete genome sequence of Rhizobium leguminosarum bv. trifolii strain WSM1325, an effective microsymbiont of annual Mediterranean clovers.</title>
        <authorList>
            <person name="Reeve W."/>
            <person name="O'Hara G."/>
            <person name="Chain P."/>
            <person name="Ardley J."/>
            <person name="Brau L."/>
            <person name="Nandesena K."/>
            <person name="Tiwari R."/>
            <person name="Copeland A."/>
            <person name="Nolan M."/>
            <person name="Han C."/>
            <person name="Brettin T."/>
            <person name="Land M."/>
            <person name="Ovchinikova G."/>
            <person name="Ivanova N."/>
            <person name="Mavromatis K."/>
            <person name="Markowitz V."/>
            <person name="Kyrpides N."/>
            <person name="Melino V."/>
            <person name="Denton M."/>
            <person name="Yates R."/>
            <person name="Howieson J."/>
        </authorList>
    </citation>
    <scope>NUCLEOTIDE SEQUENCE [LARGE SCALE GENOMIC DNA]</scope>
    <source>
        <strain evidence="2 3">WSM1325</strain>
        <plasmid evidence="3">Plasmid pR132502</plasmid>
    </source>
</reference>
<dbReference type="OrthoDB" id="8361578at2"/>
<protein>
    <submittedName>
        <fullName evidence="2">Uncharacterized protein</fullName>
    </submittedName>
</protein>
<keyword evidence="1" id="KW-0472">Membrane</keyword>
<geneLocation type="plasmid" evidence="2 3">
    <name>pR132502</name>
</geneLocation>
<evidence type="ECO:0000313" key="3">
    <source>
        <dbReference type="Proteomes" id="UP000002256"/>
    </source>
</evidence>
<keyword evidence="1" id="KW-0812">Transmembrane</keyword>
<keyword evidence="2" id="KW-0614">Plasmid</keyword>
<sequence length="222" mass="24408">MTQFFETTQGIMAMGALIGAGGLAAGSLLPIVIRLAKSGINRRPKAEVRNLAMLTVLALDDFVGASYAAVHDMPEFNPMDEGQFAFHVPDPTLALPREANWGLFNTELSEEILWLSNRVKTLSYALDSLDLSRPGYDGFFERRQEGYAGLAAEAMDIIERMLEEFDLTLPGKPDYYRQREGLVSAVQKAGENTSQRPKARTVAHPSGSNVLQLFPKANDDAE</sequence>
<keyword evidence="1" id="KW-1133">Transmembrane helix</keyword>
<dbReference type="EMBL" id="CP001624">
    <property type="protein sequence ID" value="ACS59648.1"/>
    <property type="molecule type" value="Genomic_DNA"/>
</dbReference>
<gene>
    <name evidence="2" type="ordered locus">Rleg_6607</name>
</gene>
<dbReference type="KEGG" id="rlg:Rleg_6607"/>
<accession>C6B6E0</accession>
<organism evidence="2 3">
    <name type="scientific">Rhizobium leguminosarum bv. trifolii (strain WSM1325)</name>
    <dbReference type="NCBI Taxonomy" id="395491"/>
    <lineage>
        <taxon>Bacteria</taxon>
        <taxon>Pseudomonadati</taxon>
        <taxon>Pseudomonadota</taxon>
        <taxon>Alphaproteobacteria</taxon>
        <taxon>Hyphomicrobiales</taxon>
        <taxon>Rhizobiaceae</taxon>
        <taxon>Rhizobium/Agrobacterium group</taxon>
        <taxon>Rhizobium</taxon>
    </lineage>
</organism>
<proteinExistence type="predicted"/>
<evidence type="ECO:0000313" key="2">
    <source>
        <dbReference type="EMBL" id="ACS59648.1"/>
    </source>
</evidence>
<feature type="transmembrane region" description="Helical" evidence="1">
    <location>
        <begin position="12"/>
        <end position="36"/>
    </location>
</feature>
<dbReference type="HOGENOM" id="CLU_1244503_0_0_5"/>
<name>C6B6E0_RHILS</name>
<dbReference type="Proteomes" id="UP000002256">
    <property type="component" value="Plasmid pR132502"/>
</dbReference>
<evidence type="ECO:0000256" key="1">
    <source>
        <dbReference type="SAM" id="Phobius"/>
    </source>
</evidence>